<keyword evidence="1" id="KW-0472">Membrane</keyword>
<dbReference type="InterPro" id="IPR005565">
    <property type="entry name" value="Hemolysn_activator_HlyB_C"/>
</dbReference>
<evidence type="ECO:0000313" key="7">
    <source>
        <dbReference type="EMBL" id="MFD0914076.1"/>
    </source>
</evidence>
<dbReference type="Proteomes" id="UP001597128">
    <property type="component" value="Unassembled WGS sequence"/>
</dbReference>
<keyword evidence="1" id="KW-1134">Transmembrane beta strand</keyword>
<accession>A0ABW3F6J9</accession>
<evidence type="ECO:0000256" key="3">
    <source>
        <dbReference type="ARBA" id="ARBA00023237"/>
    </source>
</evidence>
<organism evidence="7 8">
    <name type="scientific">Methylophilus luteus</name>
    <dbReference type="NCBI Taxonomy" id="640108"/>
    <lineage>
        <taxon>Bacteria</taxon>
        <taxon>Pseudomonadati</taxon>
        <taxon>Pseudomonadota</taxon>
        <taxon>Betaproteobacteria</taxon>
        <taxon>Nitrosomonadales</taxon>
        <taxon>Methylophilaceae</taxon>
        <taxon>Methylophilus</taxon>
    </lineage>
</organism>
<dbReference type="PANTHER" id="PTHR34597">
    <property type="entry name" value="SLR1661 PROTEIN"/>
    <property type="match status" value="1"/>
</dbReference>
<name>A0ABW3F6J9_9PROT</name>
<evidence type="ECO:0000259" key="4">
    <source>
        <dbReference type="Pfam" id="PF03865"/>
    </source>
</evidence>
<feature type="domain" description="Polypeptide-transport-associated ShlB-type" evidence="5">
    <location>
        <begin position="142"/>
        <end position="194"/>
    </location>
</feature>
<dbReference type="InterPro" id="IPR051544">
    <property type="entry name" value="TPS_OM_transporter"/>
</dbReference>
<evidence type="ECO:0000313" key="8">
    <source>
        <dbReference type="Proteomes" id="UP001597128"/>
    </source>
</evidence>
<evidence type="ECO:0000256" key="1">
    <source>
        <dbReference type="ARBA" id="ARBA00022452"/>
    </source>
</evidence>
<gene>
    <name evidence="7" type="ORF">ACFQ1Z_11000</name>
</gene>
<dbReference type="Pfam" id="PF08479">
    <property type="entry name" value="POTRA_2"/>
    <property type="match status" value="1"/>
</dbReference>
<dbReference type="InterPro" id="IPR013686">
    <property type="entry name" value="Polypept-transport_assoc_ShlB"/>
</dbReference>
<keyword evidence="8" id="KW-1185">Reference proteome</keyword>
<evidence type="ECO:0000259" key="5">
    <source>
        <dbReference type="Pfam" id="PF08479"/>
    </source>
</evidence>
<evidence type="ECO:0000259" key="6">
    <source>
        <dbReference type="Pfam" id="PF17287"/>
    </source>
</evidence>
<dbReference type="PANTHER" id="PTHR34597:SF3">
    <property type="entry name" value="OUTER MEMBRANE TRANSPORTER CDIB"/>
    <property type="match status" value="1"/>
</dbReference>
<dbReference type="Gene3D" id="2.40.160.50">
    <property type="entry name" value="membrane protein fhac: a member of the omp85/tpsb transporter family"/>
    <property type="match status" value="1"/>
</dbReference>
<feature type="domain" description="Haemolysin activator HlyB C-terminal" evidence="4">
    <location>
        <begin position="259"/>
        <end position="578"/>
    </location>
</feature>
<feature type="domain" description="ShlB POTRA" evidence="6">
    <location>
        <begin position="196"/>
        <end position="249"/>
    </location>
</feature>
<reference evidence="8" key="1">
    <citation type="journal article" date="2019" name="Int. J. Syst. Evol. Microbiol.">
        <title>The Global Catalogue of Microorganisms (GCM) 10K type strain sequencing project: providing services to taxonomists for standard genome sequencing and annotation.</title>
        <authorList>
            <consortium name="The Broad Institute Genomics Platform"/>
            <consortium name="The Broad Institute Genome Sequencing Center for Infectious Disease"/>
            <person name="Wu L."/>
            <person name="Ma J."/>
        </authorList>
    </citation>
    <scope>NUCLEOTIDE SEQUENCE [LARGE SCALE GENOMIC DNA]</scope>
    <source>
        <strain evidence="8">CCUG 58412</strain>
    </source>
</reference>
<dbReference type="InterPro" id="IPR035251">
    <property type="entry name" value="ShlB_POTRA"/>
</dbReference>
<sequence length="618" mass="67890">MYGMLPSIGVFPQKKIRAFAPSPTSLVNALILLLISICSGFSFVALAAEPLNLPDENAQQYLRQQERLRQIDQQQQPNVDARDAGEQLKKSAMQPSVVIPIEESPCFVIQAISMATANSTLPTTTPFQFALDETLKAGEKGKPILGRCLGVEGINAVVARVQNRIIARGYVTTRVLVGPQDLSGGQLALTVVPGLIHKIKLAAGANPHVSLWNALPMQPGDLLNLRDIEQALENLKRVPTADADIRIEPASADEEQGPGFSDVVIQYQRQFPARVTLSADDGGVRSTGRYQGGVTISLDSVTTLNDLLYVSHNQDLGGGEDGRRGNKSTTVSYAIPWDYWMFGVSASNSEFYQQVAGINQSYIFSGESENIEAKLGRMVFRNAFNKTSLSVKTFVRSSSNYINDTEIETQHRRVAGFEYGLEQSWYLGQAVLDYRLAFRRGTGAYQSLAAPEQANGEGTSRMRLWLADINFRTPFELPMPWGAQTFQYSANLRAQSNHTPLTPQDRFSIGNRYTVRGFNGEQLLLGDHGWFLRNDLLMPFASSSHATYIGIDYGEVGGQSTRFLPGKQLAGAVIGLRGNFSVQRSQLNYDLFWGQPLHVPDGFNADGSVTGFNLNVSF</sequence>
<evidence type="ECO:0000256" key="2">
    <source>
        <dbReference type="ARBA" id="ARBA00022692"/>
    </source>
</evidence>
<dbReference type="EMBL" id="JBHTKB010000002">
    <property type="protein sequence ID" value="MFD0914076.1"/>
    <property type="molecule type" value="Genomic_DNA"/>
</dbReference>
<comment type="caution">
    <text evidence="7">The sequence shown here is derived from an EMBL/GenBank/DDBJ whole genome shotgun (WGS) entry which is preliminary data.</text>
</comment>
<dbReference type="Pfam" id="PF17287">
    <property type="entry name" value="POTRA_3"/>
    <property type="match status" value="1"/>
</dbReference>
<dbReference type="Pfam" id="PF03865">
    <property type="entry name" value="ShlB"/>
    <property type="match status" value="1"/>
</dbReference>
<dbReference type="PIRSF" id="PIRSF029745">
    <property type="entry name" value="FhaC"/>
    <property type="match status" value="1"/>
</dbReference>
<proteinExistence type="predicted"/>
<dbReference type="InterPro" id="IPR027282">
    <property type="entry name" value="TPS"/>
</dbReference>
<dbReference type="RefSeq" id="WP_379057622.1">
    <property type="nucleotide sequence ID" value="NZ_JBHTKB010000002.1"/>
</dbReference>
<keyword evidence="3" id="KW-0998">Cell outer membrane</keyword>
<protein>
    <submittedName>
        <fullName evidence="7">ShlB/FhaC/HecB family hemolysin secretion/activation protein</fullName>
    </submittedName>
</protein>
<dbReference type="Gene3D" id="3.10.20.310">
    <property type="entry name" value="membrane protein fhac"/>
    <property type="match status" value="1"/>
</dbReference>
<keyword evidence="2" id="KW-0812">Transmembrane</keyword>